<evidence type="ECO:0000313" key="2">
    <source>
        <dbReference type="EMBL" id="MBB5843959.1"/>
    </source>
</evidence>
<keyword evidence="3" id="KW-1185">Reference proteome</keyword>
<gene>
    <name evidence="2" type="ORF">HD599_002282</name>
</gene>
<feature type="transmembrane region" description="Helical" evidence="1">
    <location>
        <begin position="6"/>
        <end position="30"/>
    </location>
</feature>
<dbReference type="RefSeq" id="WP_184237624.1">
    <property type="nucleotide sequence ID" value="NZ_JACHMJ010000001.1"/>
</dbReference>
<comment type="caution">
    <text evidence="2">The sequence shown here is derived from an EMBL/GenBank/DDBJ whole genome shotgun (WGS) entry which is preliminary data.</text>
</comment>
<reference evidence="2 3" key="1">
    <citation type="submission" date="2020-08" db="EMBL/GenBank/DDBJ databases">
        <title>Sequencing the genomes of 1000 actinobacteria strains.</title>
        <authorList>
            <person name="Klenk H.-P."/>
        </authorList>
    </citation>
    <scope>NUCLEOTIDE SEQUENCE [LARGE SCALE GENOMIC DNA]</scope>
    <source>
        <strain evidence="2 3">DSM 105784</strain>
    </source>
</reference>
<dbReference type="AlphaFoldDB" id="A0A841ARB3"/>
<sequence>MDVGGLTILATTGGVGVALAILIALGFGAWRRRVDTTPTQDAESAAALRGIQADIEKGQRGF</sequence>
<keyword evidence="1" id="KW-0472">Membrane</keyword>
<dbReference type="Proteomes" id="UP000536685">
    <property type="component" value="Unassembled WGS sequence"/>
</dbReference>
<keyword evidence="1" id="KW-0812">Transmembrane</keyword>
<proteinExistence type="predicted"/>
<evidence type="ECO:0000256" key="1">
    <source>
        <dbReference type="SAM" id="Phobius"/>
    </source>
</evidence>
<organism evidence="2 3">
    <name type="scientific">Conyzicola lurida</name>
    <dbReference type="NCBI Taxonomy" id="1172621"/>
    <lineage>
        <taxon>Bacteria</taxon>
        <taxon>Bacillati</taxon>
        <taxon>Actinomycetota</taxon>
        <taxon>Actinomycetes</taxon>
        <taxon>Micrococcales</taxon>
        <taxon>Microbacteriaceae</taxon>
        <taxon>Conyzicola</taxon>
    </lineage>
</organism>
<name>A0A841ARB3_9MICO</name>
<protein>
    <submittedName>
        <fullName evidence="2">Uncharacterized protein</fullName>
    </submittedName>
</protein>
<evidence type="ECO:0000313" key="3">
    <source>
        <dbReference type="Proteomes" id="UP000536685"/>
    </source>
</evidence>
<accession>A0A841ARB3</accession>
<dbReference type="EMBL" id="JACHMJ010000001">
    <property type="protein sequence ID" value="MBB5843959.1"/>
    <property type="molecule type" value="Genomic_DNA"/>
</dbReference>
<keyword evidence="1" id="KW-1133">Transmembrane helix</keyword>